<evidence type="ECO:0000256" key="9">
    <source>
        <dbReference type="ARBA" id="ARBA00023136"/>
    </source>
</evidence>
<name>A0A1P8WA93_9PLAN</name>
<dbReference type="FunFam" id="3.30.565.10:FF:000006">
    <property type="entry name" value="Sensor histidine kinase WalK"/>
    <property type="match status" value="1"/>
</dbReference>
<dbReference type="InterPro" id="IPR004358">
    <property type="entry name" value="Sig_transdc_His_kin-like_C"/>
</dbReference>
<dbReference type="Gene3D" id="1.10.287.130">
    <property type="match status" value="1"/>
</dbReference>
<evidence type="ECO:0000259" key="11">
    <source>
        <dbReference type="PROSITE" id="PS50109"/>
    </source>
</evidence>
<dbReference type="InterPro" id="IPR003594">
    <property type="entry name" value="HATPase_dom"/>
</dbReference>
<evidence type="ECO:0000313" key="14">
    <source>
        <dbReference type="Proteomes" id="UP000187735"/>
    </source>
</evidence>
<dbReference type="InterPro" id="IPR003661">
    <property type="entry name" value="HisK_dim/P_dom"/>
</dbReference>
<dbReference type="Gene3D" id="3.30.450.350">
    <property type="entry name" value="CHASE domain"/>
    <property type="match status" value="1"/>
</dbReference>
<dbReference type="GO" id="GO:0016020">
    <property type="term" value="C:membrane"/>
    <property type="evidence" value="ECO:0007669"/>
    <property type="project" value="UniProtKB-SubCell"/>
</dbReference>
<keyword evidence="4" id="KW-0597">Phosphoprotein</keyword>
<dbReference type="Proteomes" id="UP000187735">
    <property type="component" value="Chromosome"/>
</dbReference>
<dbReference type="PROSITE" id="PS50839">
    <property type="entry name" value="CHASE"/>
    <property type="match status" value="1"/>
</dbReference>
<reference evidence="13 14" key="1">
    <citation type="journal article" date="2016" name="Front. Microbiol.">
        <title>Fuerstia marisgermanicae gen. nov., sp. nov., an Unusual Member of the Phylum Planctomycetes from the German Wadden Sea.</title>
        <authorList>
            <person name="Kohn T."/>
            <person name="Heuer A."/>
            <person name="Jogler M."/>
            <person name="Vollmers J."/>
            <person name="Boedeker C."/>
            <person name="Bunk B."/>
            <person name="Rast P."/>
            <person name="Borchert D."/>
            <person name="Glockner I."/>
            <person name="Freese H.M."/>
            <person name="Klenk H.P."/>
            <person name="Overmann J."/>
            <person name="Kaster A.K."/>
            <person name="Rohde M."/>
            <person name="Wiegand S."/>
            <person name="Jogler C."/>
        </authorList>
    </citation>
    <scope>NUCLEOTIDE SEQUENCE [LARGE SCALE GENOMIC DNA]</scope>
    <source>
        <strain evidence="13 14">NH11</strain>
    </source>
</reference>
<comment type="catalytic activity">
    <reaction evidence="1">
        <text>ATP + protein L-histidine = ADP + protein N-phospho-L-histidine.</text>
        <dbReference type="EC" id="2.7.13.3"/>
    </reaction>
</comment>
<evidence type="ECO:0000256" key="1">
    <source>
        <dbReference type="ARBA" id="ARBA00000085"/>
    </source>
</evidence>
<feature type="domain" description="CHASE" evidence="12">
    <location>
        <begin position="85"/>
        <end position="258"/>
    </location>
</feature>
<keyword evidence="14" id="KW-1185">Reference proteome</keyword>
<sequence length="625" mass="69690">MPDSKKHWLNALLTVATRHRTLTVALNTIAVAVVSLLFYLYASNMDAQRVQLEFEREADRVANRLSDNLEVYKEVVHSISSFYAGSENVSRSEFNKFVRRALSRHDGIHALEWVPKVPAADRELMEQTARNDGLTGFHFQRWEGKEVWVAEDSHWADNYFPVFFMQPQAGNEGVWGIDLGSNSVRRQALETAASTGQAVATSGIQLAHETGTRAGFLLFVPIYQSGTDYDQAAKRQENLLGFALGVFRIDDIANDAVEGNNTQGLLLQITEDAGHEVYSSTNSSPDESPASRFRYSRELSFASRGWLLNFSSSPSWDKARSVALGLPIILVGSLVALLLGLLLCQVINRAKRVEQLVGERTAELETANRVVRQHSQSLAEAKHVLEQSNQQLEEFAYAASHDLQTPLRGVSNFAAFLQEEYSDTLDETANGYIDRIISSADRMRQLILDLLEYSRVESKIDGLCSASLNDVFDDAVELLRTEIEAADAVVTRDDLPVVACDAKQMAQLFRNLISNGLKYRSDRPPEIHVAATDGDVWSIDIRDNGIGIEPRFHDRIFDIFRRLHTQQEYSGTGIGLALCRRIVQRHSGTISVESALGEGSCFSFTIPKTQVKSPVEDCRPELTFA</sequence>
<feature type="domain" description="Histidine kinase" evidence="11">
    <location>
        <begin position="398"/>
        <end position="610"/>
    </location>
</feature>
<dbReference type="OrthoDB" id="9808408at2"/>
<dbReference type="PANTHER" id="PTHR42878">
    <property type="entry name" value="TWO-COMPONENT HISTIDINE KINASE"/>
    <property type="match status" value="1"/>
</dbReference>
<dbReference type="InterPro" id="IPR042240">
    <property type="entry name" value="CHASE_sf"/>
</dbReference>
<evidence type="ECO:0000256" key="7">
    <source>
        <dbReference type="ARBA" id="ARBA00022777"/>
    </source>
</evidence>
<dbReference type="Pfam" id="PF03924">
    <property type="entry name" value="CHASE"/>
    <property type="match status" value="1"/>
</dbReference>
<comment type="subcellular location">
    <subcellularLocation>
        <location evidence="2">Membrane</location>
    </subcellularLocation>
</comment>
<dbReference type="EMBL" id="CP017641">
    <property type="protein sequence ID" value="APZ90983.1"/>
    <property type="molecule type" value="Genomic_DNA"/>
</dbReference>
<dbReference type="PRINTS" id="PR00344">
    <property type="entry name" value="BCTRLSENSOR"/>
</dbReference>
<dbReference type="RefSeq" id="WP_077022802.1">
    <property type="nucleotide sequence ID" value="NZ_CP017641.1"/>
</dbReference>
<dbReference type="InterPro" id="IPR005467">
    <property type="entry name" value="His_kinase_dom"/>
</dbReference>
<evidence type="ECO:0000256" key="10">
    <source>
        <dbReference type="SAM" id="Phobius"/>
    </source>
</evidence>
<protein>
    <recommendedName>
        <fullName evidence="3">histidine kinase</fullName>
        <ecNumber evidence="3">2.7.13.3</ecNumber>
    </recommendedName>
</protein>
<dbReference type="SMART" id="SM01079">
    <property type="entry name" value="CHASE"/>
    <property type="match status" value="1"/>
</dbReference>
<keyword evidence="6 10" id="KW-0812">Transmembrane</keyword>
<dbReference type="Gene3D" id="3.30.565.10">
    <property type="entry name" value="Histidine kinase-like ATPase, C-terminal domain"/>
    <property type="match status" value="1"/>
</dbReference>
<dbReference type="EC" id="2.7.13.3" evidence="3"/>
<evidence type="ECO:0000256" key="2">
    <source>
        <dbReference type="ARBA" id="ARBA00004370"/>
    </source>
</evidence>
<dbReference type="InterPro" id="IPR036890">
    <property type="entry name" value="HATPase_C_sf"/>
</dbReference>
<evidence type="ECO:0000259" key="12">
    <source>
        <dbReference type="PROSITE" id="PS50839"/>
    </source>
</evidence>
<dbReference type="GO" id="GO:0000155">
    <property type="term" value="F:phosphorelay sensor kinase activity"/>
    <property type="evidence" value="ECO:0007669"/>
    <property type="project" value="InterPro"/>
</dbReference>
<evidence type="ECO:0000256" key="3">
    <source>
        <dbReference type="ARBA" id="ARBA00012438"/>
    </source>
</evidence>
<evidence type="ECO:0000256" key="4">
    <source>
        <dbReference type="ARBA" id="ARBA00022553"/>
    </source>
</evidence>
<dbReference type="SUPFAM" id="SSF47384">
    <property type="entry name" value="Homodimeric domain of signal transducing histidine kinase"/>
    <property type="match status" value="1"/>
</dbReference>
<accession>A0A1P8WA93</accession>
<evidence type="ECO:0000256" key="5">
    <source>
        <dbReference type="ARBA" id="ARBA00022679"/>
    </source>
</evidence>
<dbReference type="AlphaFoldDB" id="A0A1P8WA93"/>
<dbReference type="PANTHER" id="PTHR42878:SF15">
    <property type="entry name" value="BACTERIOPHYTOCHROME"/>
    <property type="match status" value="1"/>
</dbReference>
<dbReference type="Pfam" id="PF02518">
    <property type="entry name" value="HATPase_c"/>
    <property type="match status" value="1"/>
</dbReference>
<dbReference type="SUPFAM" id="SSF55874">
    <property type="entry name" value="ATPase domain of HSP90 chaperone/DNA topoisomerase II/histidine kinase"/>
    <property type="match status" value="1"/>
</dbReference>
<dbReference type="PROSITE" id="PS50109">
    <property type="entry name" value="HIS_KIN"/>
    <property type="match status" value="1"/>
</dbReference>
<dbReference type="KEGG" id="fmr:Fuma_00567"/>
<keyword evidence="9 10" id="KW-0472">Membrane</keyword>
<organism evidence="13 14">
    <name type="scientific">Fuerstiella marisgermanici</name>
    <dbReference type="NCBI Taxonomy" id="1891926"/>
    <lineage>
        <taxon>Bacteria</taxon>
        <taxon>Pseudomonadati</taxon>
        <taxon>Planctomycetota</taxon>
        <taxon>Planctomycetia</taxon>
        <taxon>Planctomycetales</taxon>
        <taxon>Planctomycetaceae</taxon>
        <taxon>Fuerstiella</taxon>
    </lineage>
</organism>
<evidence type="ECO:0000256" key="6">
    <source>
        <dbReference type="ARBA" id="ARBA00022692"/>
    </source>
</evidence>
<dbReference type="SMART" id="SM00388">
    <property type="entry name" value="HisKA"/>
    <property type="match status" value="1"/>
</dbReference>
<dbReference type="InterPro" id="IPR006189">
    <property type="entry name" value="CHASE_dom"/>
</dbReference>
<dbReference type="InterPro" id="IPR036097">
    <property type="entry name" value="HisK_dim/P_sf"/>
</dbReference>
<keyword evidence="5 13" id="KW-0808">Transferase</keyword>
<dbReference type="GO" id="GO:0030295">
    <property type="term" value="F:protein kinase activator activity"/>
    <property type="evidence" value="ECO:0007669"/>
    <property type="project" value="TreeGrafter"/>
</dbReference>
<dbReference type="GO" id="GO:0007234">
    <property type="term" value="P:osmosensory signaling via phosphorelay pathway"/>
    <property type="evidence" value="ECO:0007669"/>
    <property type="project" value="TreeGrafter"/>
</dbReference>
<keyword evidence="8 10" id="KW-1133">Transmembrane helix</keyword>
<feature type="transmembrane region" description="Helical" evidence="10">
    <location>
        <begin position="21"/>
        <end position="42"/>
    </location>
</feature>
<keyword evidence="7" id="KW-0418">Kinase</keyword>
<feature type="transmembrane region" description="Helical" evidence="10">
    <location>
        <begin position="322"/>
        <end position="344"/>
    </location>
</feature>
<dbReference type="GO" id="GO:0000156">
    <property type="term" value="F:phosphorelay response regulator activity"/>
    <property type="evidence" value="ECO:0007669"/>
    <property type="project" value="TreeGrafter"/>
</dbReference>
<dbReference type="STRING" id="1891926.Fuma_00567"/>
<dbReference type="InterPro" id="IPR050351">
    <property type="entry name" value="BphY/WalK/GraS-like"/>
</dbReference>
<gene>
    <name evidence="13" type="primary">cph_1</name>
    <name evidence="13" type="ORF">Fuma_00567</name>
</gene>
<evidence type="ECO:0000256" key="8">
    <source>
        <dbReference type="ARBA" id="ARBA00022989"/>
    </source>
</evidence>
<evidence type="ECO:0000313" key="13">
    <source>
        <dbReference type="EMBL" id="APZ90983.1"/>
    </source>
</evidence>
<proteinExistence type="predicted"/>
<dbReference type="CDD" id="cd00082">
    <property type="entry name" value="HisKA"/>
    <property type="match status" value="1"/>
</dbReference>
<dbReference type="SMART" id="SM00387">
    <property type="entry name" value="HATPase_c"/>
    <property type="match status" value="1"/>
</dbReference>
<dbReference type="Pfam" id="PF00512">
    <property type="entry name" value="HisKA"/>
    <property type="match status" value="1"/>
</dbReference>